<comment type="similarity">
    <text evidence="1">Belongs to the phD/YefM antitoxin family.</text>
</comment>
<dbReference type="InterPro" id="IPR036165">
    <property type="entry name" value="YefM-like_sf"/>
</dbReference>
<organism evidence="2">
    <name type="scientific">hydrothermal vent metagenome</name>
    <dbReference type="NCBI Taxonomy" id="652676"/>
    <lineage>
        <taxon>unclassified sequences</taxon>
        <taxon>metagenomes</taxon>
        <taxon>ecological metagenomes</taxon>
    </lineage>
</organism>
<evidence type="ECO:0008006" key="3">
    <source>
        <dbReference type="Google" id="ProtNLM"/>
    </source>
</evidence>
<protein>
    <recommendedName>
        <fullName evidence="3">Antitoxin</fullName>
    </recommendedName>
</protein>
<evidence type="ECO:0000256" key="1">
    <source>
        <dbReference type="ARBA" id="ARBA00009981"/>
    </source>
</evidence>
<reference evidence="2" key="1">
    <citation type="submission" date="2018-06" db="EMBL/GenBank/DDBJ databases">
        <authorList>
            <person name="Zhirakovskaya E."/>
        </authorList>
    </citation>
    <scope>NUCLEOTIDE SEQUENCE</scope>
</reference>
<evidence type="ECO:0000313" key="2">
    <source>
        <dbReference type="EMBL" id="VAX06689.1"/>
    </source>
</evidence>
<dbReference type="PANTHER" id="PTHR33713">
    <property type="entry name" value="ANTITOXIN YAFN-RELATED"/>
    <property type="match status" value="1"/>
</dbReference>
<dbReference type="AlphaFoldDB" id="A0A3B1ALC0"/>
<proteinExistence type="inferred from homology"/>
<dbReference type="PANTHER" id="PTHR33713:SF6">
    <property type="entry name" value="ANTITOXIN YEFM"/>
    <property type="match status" value="1"/>
</dbReference>
<accession>A0A3B1ALC0</accession>
<dbReference type="NCBIfam" id="TIGR01552">
    <property type="entry name" value="phd_fam"/>
    <property type="match status" value="1"/>
</dbReference>
<sequence>MQNMSAHEAKARFGQMLDAVQHEPVTIEKHGRAVAVVVSKEEYDDIEALKLERLRAEVQKGIDAIEGGHFTEYRTGELHKLADCIKAEGRKRATAK</sequence>
<name>A0A3B1ALC0_9ZZZZ</name>
<dbReference type="InterPro" id="IPR051405">
    <property type="entry name" value="phD/YefM_antitoxin"/>
</dbReference>
<dbReference type="EMBL" id="UOFX01000016">
    <property type="protein sequence ID" value="VAX06689.1"/>
    <property type="molecule type" value="Genomic_DNA"/>
</dbReference>
<dbReference type="Gene3D" id="3.40.1620.10">
    <property type="entry name" value="YefM-like domain"/>
    <property type="match status" value="1"/>
</dbReference>
<dbReference type="Pfam" id="PF02604">
    <property type="entry name" value="PhdYeFM_antitox"/>
    <property type="match status" value="1"/>
</dbReference>
<dbReference type="InterPro" id="IPR006442">
    <property type="entry name" value="Antitoxin_Phd/YefM"/>
</dbReference>
<dbReference type="SUPFAM" id="SSF143120">
    <property type="entry name" value="YefM-like"/>
    <property type="match status" value="1"/>
</dbReference>
<gene>
    <name evidence="2" type="ORF">MNBD_GAMMA26-446</name>
</gene>